<dbReference type="SUPFAM" id="SSF55729">
    <property type="entry name" value="Acyl-CoA N-acyltransferases (Nat)"/>
    <property type="match status" value="1"/>
</dbReference>
<dbReference type="RefSeq" id="WP_126023189.1">
    <property type="nucleotide sequence ID" value="NZ_RXFT01000007.1"/>
</dbReference>
<name>A0A433MN43_9BURK</name>
<feature type="domain" description="N-acetyltransferase" evidence="3">
    <location>
        <begin position="1"/>
        <end position="155"/>
    </location>
</feature>
<dbReference type="Gene3D" id="3.40.630.30">
    <property type="match status" value="1"/>
</dbReference>
<accession>A0A433MN43</accession>
<evidence type="ECO:0000256" key="1">
    <source>
        <dbReference type="ARBA" id="ARBA00022679"/>
    </source>
</evidence>
<dbReference type="InterPro" id="IPR000182">
    <property type="entry name" value="GNAT_dom"/>
</dbReference>
<evidence type="ECO:0000256" key="2">
    <source>
        <dbReference type="ARBA" id="ARBA00023315"/>
    </source>
</evidence>
<dbReference type="InterPro" id="IPR016181">
    <property type="entry name" value="Acyl_CoA_acyltransferase"/>
</dbReference>
<keyword evidence="2" id="KW-0012">Acyltransferase</keyword>
<gene>
    <name evidence="4" type="ORF">EJP67_18620</name>
</gene>
<dbReference type="Pfam" id="PF00583">
    <property type="entry name" value="Acetyltransf_1"/>
    <property type="match status" value="1"/>
</dbReference>
<evidence type="ECO:0000259" key="3">
    <source>
        <dbReference type="PROSITE" id="PS51186"/>
    </source>
</evidence>
<keyword evidence="1 4" id="KW-0808">Transferase</keyword>
<dbReference type="AlphaFoldDB" id="A0A433MN43"/>
<dbReference type="PROSITE" id="PS51186">
    <property type="entry name" value="GNAT"/>
    <property type="match status" value="1"/>
</dbReference>
<sequence length="155" mass="17354">MIIRPATVDDLEKLIAMGQALHDESPRYQGMAFKPAKLRALFEHLKGSVLAPGGCVFVAEREGEIVGMTVGLIVERWFSDERFLTDLTLYVKPEHRRGTTFMRLVRALEAWAKAEGIADMALGVSTEIHAERTVEAYEAMGYRLAGYTMVKRHGN</sequence>
<reference evidence="4 5" key="1">
    <citation type="submission" date="2018-12" db="EMBL/GenBank/DDBJ databases">
        <title>The genome sequences of Variovorax guangxiensis DSM 27352.</title>
        <authorList>
            <person name="Gao J."/>
            <person name="Sun J."/>
        </authorList>
    </citation>
    <scope>NUCLEOTIDE SEQUENCE [LARGE SCALE GENOMIC DNA]</scope>
    <source>
        <strain evidence="4 5">DSM 27352</strain>
    </source>
</reference>
<dbReference type="InterPro" id="IPR050832">
    <property type="entry name" value="Bact_Acetyltransf"/>
</dbReference>
<dbReference type="PANTHER" id="PTHR43877">
    <property type="entry name" value="AMINOALKYLPHOSPHONATE N-ACETYLTRANSFERASE-RELATED-RELATED"/>
    <property type="match status" value="1"/>
</dbReference>
<dbReference type="CDD" id="cd04301">
    <property type="entry name" value="NAT_SF"/>
    <property type="match status" value="1"/>
</dbReference>
<comment type="caution">
    <text evidence="4">The sequence shown here is derived from an EMBL/GenBank/DDBJ whole genome shotgun (WGS) entry which is preliminary data.</text>
</comment>
<protein>
    <submittedName>
        <fullName evidence="4">GNAT family N-acetyltransferase</fullName>
    </submittedName>
</protein>
<evidence type="ECO:0000313" key="5">
    <source>
        <dbReference type="Proteomes" id="UP000281118"/>
    </source>
</evidence>
<organism evidence="4 5">
    <name type="scientific">Variovorax guangxiensis</name>
    <dbReference type="NCBI Taxonomy" id="1775474"/>
    <lineage>
        <taxon>Bacteria</taxon>
        <taxon>Pseudomonadati</taxon>
        <taxon>Pseudomonadota</taxon>
        <taxon>Betaproteobacteria</taxon>
        <taxon>Burkholderiales</taxon>
        <taxon>Comamonadaceae</taxon>
        <taxon>Variovorax</taxon>
    </lineage>
</organism>
<proteinExistence type="predicted"/>
<evidence type="ECO:0000313" key="4">
    <source>
        <dbReference type="EMBL" id="RUR69075.1"/>
    </source>
</evidence>
<dbReference type="EMBL" id="RXFT01000007">
    <property type="protein sequence ID" value="RUR69075.1"/>
    <property type="molecule type" value="Genomic_DNA"/>
</dbReference>
<dbReference type="OrthoDB" id="5292888at2"/>
<dbReference type="GO" id="GO:0016747">
    <property type="term" value="F:acyltransferase activity, transferring groups other than amino-acyl groups"/>
    <property type="evidence" value="ECO:0007669"/>
    <property type="project" value="InterPro"/>
</dbReference>
<dbReference type="Proteomes" id="UP000281118">
    <property type="component" value="Unassembled WGS sequence"/>
</dbReference>